<proteinExistence type="predicted"/>
<keyword evidence="2" id="KW-0012">Acyltransferase</keyword>
<dbReference type="AlphaFoldDB" id="A0A8S0S1W8"/>
<comment type="caution">
    <text evidence="3">The sequence shown here is derived from an EMBL/GenBank/DDBJ whole genome shotgun (WGS) entry which is preliminary data.</text>
</comment>
<evidence type="ECO:0000256" key="2">
    <source>
        <dbReference type="ARBA" id="ARBA00023315"/>
    </source>
</evidence>
<sequence>MATILEQCHIQPSPSNVNEFTLPLVCFDIVCLDFNPVYGLLFFEFPCSKDHFLETIVPKLKQSLRETLKHFLPFSGNIIRPINSGWPISRYVLGDSVSLTIAQCDKDFNHLTGYHPRAAGEFYSCLPELPPATHSSDFIIFPVTALQVTLFPGHGIGIGFTNHHTIGDANTIFGFVRAWATVTRFGGDSRLFEDQLLPFYDRTSIADPEGLDSIYWELMKKCRPVDSPPLKFNLDSNKVRATFVMTKDDVKKLKNYVLGKLPKTNHVSSFTVICAHLWVCLAKSLAAIGEDVADDEVEYFCFPADCRGHLNPPLPANYFGNCLAFLKAEIAHGKLKTNEGFLIAAESIGDAIQNTVYNKKGILDGAENWPSDYWKLEGKRIVGVSGSPRFDLYDADFGWGTPKKLEDNNTDGDTDTSMSFCKSRDFQGGFEIGLSRPKVLVEAFARMFTILPGNL</sequence>
<evidence type="ECO:0000313" key="3">
    <source>
        <dbReference type="EMBL" id="CAA2985256.1"/>
    </source>
</evidence>
<name>A0A8S0S1W8_OLEEU</name>
<keyword evidence="4" id="KW-1185">Reference proteome</keyword>
<dbReference type="EMBL" id="CACTIH010003798">
    <property type="protein sequence ID" value="CAA2985256.1"/>
    <property type="molecule type" value="Genomic_DNA"/>
</dbReference>
<dbReference type="PANTHER" id="PTHR31625">
    <property type="match status" value="1"/>
</dbReference>
<evidence type="ECO:0000313" key="4">
    <source>
        <dbReference type="Proteomes" id="UP000594638"/>
    </source>
</evidence>
<dbReference type="Gramene" id="OE9A065109T1">
    <property type="protein sequence ID" value="OE9A065109C1"/>
    <property type="gene ID" value="OE9A065109"/>
</dbReference>
<dbReference type="Gene3D" id="3.30.559.10">
    <property type="entry name" value="Chloramphenicol acetyltransferase-like domain"/>
    <property type="match status" value="2"/>
</dbReference>
<dbReference type="InterPro" id="IPR023213">
    <property type="entry name" value="CAT-like_dom_sf"/>
</dbReference>
<protein>
    <submittedName>
        <fullName evidence="3">Malonyl-coenzyme:anthocyanin 5-O-glucoside-6 -O-malonyltransferase-like</fullName>
    </submittedName>
</protein>
<gene>
    <name evidence="3" type="ORF">OLEA9_A065109</name>
</gene>
<organism evidence="3 4">
    <name type="scientific">Olea europaea subsp. europaea</name>
    <dbReference type="NCBI Taxonomy" id="158383"/>
    <lineage>
        <taxon>Eukaryota</taxon>
        <taxon>Viridiplantae</taxon>
        <taxon>Streptophyta</taxon>
        <taxon>Embryophyta</taxon>
        <taxon>Tracheophyta</taxon>
        <taxon>Spermatophyta</taxon>
        <taxon>Magnoliopsida</taxon>
        <taxon>eudicotyledons</taxon>
        <taxon>Gunneridae</taxon>
        <taxon>Pentapetalae</taxon>
        <taxon>asterids</taxon>
        <taxon>lamiids</taxon>
        <taxon>Lamiales</taxon>
        <taxon>Oleaceae</taxon>
        <taxon>Oleeae</taxon>
        <taxon>Olea</taxon>
    </lineage>
</organism>
<dbReference type="GO" id="GO:0016747">
    <property type="term" value="F:acyltransferase activity, transferring groups other than amino-acyl groups"/>
    <property type="evidence" value="ECO:0007669"/>
    <property type="project" value="UniProtKB-ARBA"/>
</dbReference>
<dbReference type="Proteomes" id="UP000594638">
    <property type="component" value="Unassembled WGS sequence"/>
</dbReference>
<reference evidence="3 4" key="1">
    <citation type="submission" date="2019-12" db="EMBL/GenBank/DDBJ databases">
        <authorList>
            <person name="Alioto T."/>
            <person name="Alioto T."/>
            <person name="Gomez Garrido J."/>
        </authorList>
    </citation>
    <scope>NUCLEOTIDE SEQUENCE [LARGE SCALE GENOMIC DNA]</scope>
</reference>
<keyword evidence="1" id="KW-0808">Transferase</keyword>
<dbReference type="InterPro" id="IPR051504">
    <property type="entry name" value="Plant_metabolite_acyltrans"/>
</dbReference>
<evidence type="ECO:0000256" key="1">
    <source>
        <dbReference type="ARBA" id="ARBA00022679"/>
    </source>
</evidence>
<dbReference type="OrthoDB" id="1862401at2759"/>
<accession>A0A8S0S1W8</accession>
<dbReference type="Pfam" id="PF02458">
    <property type="entry name" value="Transferase"/>
    <property type="match status" value="1"/>
</dbReference>